<comment type="caution">
    <text evidence="1">The sequence shown here is derived from an EMBL/GenBank/DDBJ whole genome shotgun (WGS) entry which is preliminary data.</text>
</comment>
<reference evidence="1 2" key="1">
    <citation type="submission" date="2015-09" db="EMBL/GenBank/DDBJ databases">
        <title>Genome announcement of multiple Pseudomonas syringae strains.</title>
        <authorList>
            <person name="Thakur S."/>
            <person name="Wang P.W."/>
            <person name="Gong Y."/>
            <person name="Weir B.S."/>
            <person name="Guttman D.S."/>
        </authorList>
    </citation>
    <scope>NUCLEOTIDE SEQUENCE [LARGE SCALE GENOMIC DNA]</scope>
    <source>
        <strain evidence="1 2">ICMP6289</strain>
    </source>
</reference>
<dbReference type="Proteomes" id="UP000050455">
    <property type="component" value="Unassembled WGS sequence"/>
</dbReference>
<dbReference type="AlphaFoldDB" id="A0A0N8S2X5"/>
<name>A0A0N8S2X5_9PSED</name>
<protein>
    <submittedName>
        <fullName evidence="1">Uncharacterized protein</fullName>
    </submittedName>
</protein>
<proteinExistence type="predicted"/>
<accession>A0A0N8S2X5</accession>
<dbReference type="EMBL" id="LJQT01000310">
    <property type="protein sequence ID" value="KPX86007.1"/>
    <property type="molecule type" value="Genomic_DNA"/>
</dbReference>
<evidence type="ECO:0000313" key="2">
    <source>
        <dbReference type="Proteomes" id="UP000050455"/>
    </source>
</evidence>
<gene>
    <name evidence="1" type="ORF">ALO64_00058</name>
</gene>
<evidence type="ECO:0000313" key="1">
    <source>
        <dbReference type="EMBL" id="KPX86007.1"/>
    </source>
</evidence>
<organism evidence="1 2">
    <name type="scientific">Pseudomonas meliae</name>
    <dbReference type="NCBI Taxonomy" id="86176"/>
    <lineage>
        <taxon>Bacteria</taxon>
        <taxon>Pseudomonadati</taxon>
        <taxon>Pseudomonadota</taxon>
        <taxon>Gammaproteobacteria</taxon>
        <taxon>Pseudomonadales</taxon>
        <taxon>Pseudomonadaceae</taxon>
        <taxon>Pseudomonas</taxon>
    </lineage>
</organism>
<sequence>MNDLHKTMQRLCQLAFTCVKGISVDASGYFCTALRRAAQKQGGLVQ</sequence>
<keyword evidence="2" id="KW-1185">Reference proteome</keyword>